<reference evidence="2 3" key="1">
    <citation type="submission" date="2016-10" db="EMBL/GenBank/DDBJ databases">
        <authorList>
            <person name="de Groot N.N."/>
        </authorList>
    </citation>
    <scope>NUCLEOTIDE SEQUENCE [LARGE SCALE GENOMIC DNA]</scope>
    <source>
        <strain evidence="2 3">DSM 1283</strain>
    </source>
</reference>
<keyword evidence="3" id="KW-1185">Reference proteome</keyword>
<feature type="domain" description="SGNH hydrolase-type esterase" evidence="1">
    <location>
        <begin position="15"/>
        <end position="199"/>
    </location>
</feature>
<dbReference type="SUPFAM" id="SSF52266">
    <property type="entry name" value="SGNH hydrolase"/>
    <property type="match status" value="1"/>
</dbReference>
<dbReference type="InterPro" id="IPR051532">
    <property type="entry name" value="Ester_Hydrolysis_Enzymes"/>
</dbReference>
<dbReference type="PANTHER" id="PTHR30383:SF5">
    <property type="entry name" value="SGNH HYDROLASE-TYPE ESTERASE DOMAIN-CONTAINING PROTEIN"/>
    <property type="match status" value="1"/>
</dbReference>
<evidence type="ECO:0000259" key="1">
    <source>
        <dbReference type="Pfam" id="PF13472"/>
    </source>
</evidence>
<dbReference type="CDD" id="cd01834">
    <property type="entry name" value="SGNH_hydrolase_like_2"/>
    <property type="match status" value="1"/>
</dbReference>
<dbReference type="InterPro" id="IPR036514">
    <property type="entry name" value="SGNH_hydro_sf"/>
</dbReference>
<sequence length="212" mass="24345">MKEFFNKGQVVLFQGDSVTDCGRDREDITSLSYGYPGIIAKTYNLYFPDNEVTFINKGISGNRVKDVLNRYEKDIKEIHPDFISILIGINDTWRKYDSNDPTTPEEFEETYRKLLNLIKTDLPACKIMIIEPFVLNSLPDRGLWREDLDPKIQVVRKLAKEYADYYVPLDGIFAKVEVEQYSCGQLAADGVHPSHLGHGIIAQEYIKTLIFP</sequence>
<dbReference type="OrthoDB" id="9794725at2"/>
<dbReference type="STRING" id="1527.SAMN04489757_101124"/>
<evidence type="ECO:0000313" key="2">
    <source>
        <dbReference type="EMBL" id="SFN76464.1"/>
    </source>
</evidence>
<dbReference type="PANTHER" id="PTHR30383">
    <property type="entry name" value="THIOESTERASE 1/PROTEASE 1/LYSOPHOSPHOLIPASE L1"/>
    <property type="match status" value="1"/>
</dbReference>
<dbReference type="InterPro" id="IPR013830">
    <property type="entry name" value="SGNH_hydro"/>
</dbReference>
<organism evidence="2 3">
    <name type="scientific">Anaerocolumna aminovalerica</name>
    <dbReference type="NCBI Taxonomy" id="1527"/>
    <lineage>
        <taxon>Bacteria</taxon>
        <taxon>Bacillati</taxon>
        <taxon>Bacillota</taxon>
        <taxon>Clostridia</taxon>
        <taxon>Lachnospirales</taxon>
        <taxon>Lachnospiraceae</taxon>
        <taxon>Anaerocolumna</taxon>
    </lineage>
</organism>
<accession>A0A1I5BNV0</accession>
<gene>
    <name evidence="2" type="ORF">SAMN04489757_101124</name>
</gene>
<dbReference type="AlphaFoldDB" id="A0A1I5BNV0"/>
<dbReference type="Gene3D" id="3.40.50.1110">
    <property type="entry name" value="SGNH hydrolase"/>
    <property type="match status" value="1"/>
</dbReference>
<dbReference type="RefSeq" id="WP_091683550.1">
    <property type="nucleotide sequence ID" value="NZ_BAABFM010000003.1"/>
</dbReference>
<name>A0A1I5BNV0_9FIRM</name>
<dbReference type="EMBL" id="FOWD01000001">
    <property type="protein sequence ID" value="SFN76464.1"/>
    <property type="molecule type" value="Genomic_DNA"/>
</dbReference>
<evidence type="ECO:0000313" key="3">
    <source>
        <dbReference type="Proteomes" id="UP000198806"/>
    </source>
</evidence>
<proteinExistence type="predicted"/>
<dbReference type="Pfam" id="PF13472">
    <property type="entry name" value="Lipase_GDSL_2"/>
    <property type="match status" value="1"/>
</dbReference>
<dbReference type="Proteomes" id="UP000198806">
    <property type="component" value="Unassembled WGS sequence"/>
</dbReference>
<dbReference type="GO" id="GO:0004622">
    <property type="term" value="F:phosphatidylcholine lysophospholipase activity"/>
    <property type="evidence" value="ECO:0007669"/>
    <property type="project" value="TreeGrafter"/>
</dbReference>
<protein>
    <submittedName>
        <fullName evidence="2">Lysophospholipase L1</fullName>
    </submittedName>
</protein>